<dbReference type="GO" id="GO:0006213">
    <property type="term" value="P:pyrimidine nucleoside metabolic process"/>
    <property type="evidence" value="ECO:0007669"/>
    <property type="project" value="InterPro"/>
</dbReference>
<dbReference type="PANTHER" id="PTHR10515">
    <property type="entry name" value="THYMIDINE PHOSPHORYLASE"/>
    <property type="match status" value="1"/>
</dbReference>
<dbReference type="InterPro" id="IPR036320">
    <property type="entry name" value="Glycosyl_Trfase_fam3_N_dom_sf"/>
</dbReference>
<dbReference type="InterPro" id="IPR017872">
    <property type="entry name" value="Pyrmidine_PPase_CS"/>
</dbReference>
<comment type="catalytic activity">
    <reaction evidence="12">
        <text>thymidine + phosphate = 2-deoxy-alpha-D-ribose 1-phosphate + thymine</text>
        <dbReference type="Rhea" id="RHEA:16037"/>
        <dbReference type="ChEBI" id="CHEBI:17748"/>
        <dbReference type="ChEBI" id="CHEBI:17821"/>
        <dbReference type="ChEBI" id="CHEBI:43474"/>
        <dbReference type="ChEBI" id="CHEBI:57259"/>
        <dbReference type="EC" id="2.4.2.2"/>
    </reaction>
</comment>
<evidence type="ECO:0000256" key="10">
    <source>
        <dbReference type="ARBA" id="ARBA00022723"/>
    </source>
</evidence>
<dbReference type="Proteomes" id="UP000182077">
    <property type="component" value="Unassembled WGS sequence"/>
</dbReference>
<dbReference type="NCBIfam" id="NF004747">
    <property type="entry name" value="PRK06078.1"/>
    <property type="match status" value="1"/>
</dbReference>
<dbReference type="Gene3D" id="3.90.1170.30">
    <property type="entry name" value="Pyrimidine nucleoside phosphorylase-like, C-terminal domain"/>
    <property type="match status" value="1"/>
</dbReference>
<dbReference type="EMBL" id="JXKQ01000006">
    <property type="protein sequence ID" value="OJG45422.1"/>
    <property type="molecule type" value="Genomic_DNA"/>
</dbReference>
<evidence type="ECO:0000313" key="14">
    <source>
        <dbReference type="EMBL" id="OJG45422.1"/>
    </source>
</evidence>
<comment type="similarity">
    <text evidence="4">Belongs to the thymidine/pyrimidine-nucleoside phosphorylase family.</text>
</comment>
<dbReference type="InterPro" id="IPR013102">
    <property type="entry name" value="PYNP_C"/>
</dbReference>
<keyword evidence="10" id="KW-0479">Metal-binding</keyword>
<dbReference type="SMART" id="SM00941">
    <property type="entry name" value="PYNP_C"/>
    <property type="match status" value="1"/>
</dbReference>
<evidence type="ECO:0000256" key="4">
    <source>
        <dbReference type="ARBA" id="ARBA00006915"/>
    </source>
</evidence>
<dbReference type="FunFam" id="3.40.1030.10:FF:000003">
    <property type="entry name" value="Pyrimidine-nucleoside phosphorylase"/>
    <property type="match status" value="1"/>
</dbReference>
<dbReference type="EC" id="2.4.2.2" evidence="6"/>
<dbReference type="Pfam" id="PF00591">
    <property type="entry name" value="Glycos_transf_3"/>
    <property type="match status" value="1"/>
</dbReference>
<dbReference type="InterPro" id="IPR017459">
    <property type="entry name" value="Glycosyl_Trfase_fam3_N_dom"/>
</dbReference>
<dbReference type="InterPro" id="IPR036566">
    <property type="entry name" value="PYNP-like_C_sf"/>
</dbReference>
<comment type="catalytic activity">
    <reaction evidence="11">
        <text>uridine + phosphate = alpha-D-ribose 1-phosphate + uracil</text>
        <dbReference type="Rhea" id="RHEA:24388"/>
        <dbReference type="ChEBI" id="CHEBI:16704"/>
        <dbReference type="ChEBI" id="CHEBI:17568"/>
        <dbReference type="ChEBI" id="CHEBI:43474"/>
        <dbReference type="ChEBI" id="CHEBI:57720"/>
        <dbReference type="EC" id="2.4.2.2"/>
    </reaction>
</comment>
<comment type="subunit">
    <text evidence="5">Homodimer.</text>
</comment>
<dbReference type="AlphaFoldDB" id="A0A1L8TMR8"/>
<name>A0A1L8TMR8_9ENTE</name>
<dbReference type="Pfam" id="PF02885">
    <property type="entry name" value="Glycos_trans_3N"/>
    <property type="match status" value="1"/>
</dbReference>
<evidence type="ECO:0000256" key="12">
    <source>
        <dbReference type="ARBA" id="ARBA00048525"/>
    </source>
</evidence>
<dbReference type="GO" id="GO:0046872">
    <property type="term" value="F:metal ion binding"/>
    <property type="evidence" value="ECO:0007669"/>
    <property type="project" value="UniProtKB-KW"/>
</dbReference>
<dbReference type="PROSITE" id="PS00647">
    <property type="entry name" value="THYMID_PHOSPHORYLASE"/>
    <property type="match status" value="1"/>
</dbReference>
<organism evidence="14 15">
    <name type="scientific">Enterococcus hermanniensis</name>
    <dbReference type="NCBI Taxonomy" id="249189"/>
    <lineage>
        <taxon>Bacteria</taxon>
        <taxon>Bacillati</taxon>
        <taxon>Bacillota</taxon>
        <taxon>Bacilli</taxon>
        <taxon>Lactobacillales</taxon>
        <taxon>Enterococcaceae</taxon>
        <taxon>Enterococcus</taxon>
    </lineage>
</organism>
<dbReference type="STRING" id="249189.RV04_GL002138"/>
<evidence type="ECO:0000256" key="8">
    <source>
        <dbReference type="ARBA" id="ARBA00022676"/>
    </source>
</evidence>
<evidence type="ECO:0000256" key="1">
    <source>
        <dbReference type="ARBA" id="ARBA00001066"/>
    </source>
</evidence>
<dbReference type="Pfam" id="PF07831">
    <property type="entry name" value="PYNP_C"/>
    <property type="match status" value="1"/>
</dbReference>
<evidence type="ECO:0000256" key="5">
    <source>
        <dbReference type="ARBA" id="ARBA00011738"/>
    </source>
</evidence>
<evidence type="ECO:0000313" key="15">
    <source>
        <dbReference type="Proteomes" id="UP000182077"/>
    </source>
</evidence>
<dbReference type="GO" id="GO:0006206">
    <property type="term" value="P:pyrimidine nucleobase metabolic process"/>
    <property type="evidence" value="ECO:0007669"/>
    <property type="project" value="InterPro"/>
</dbReference>
<dbReference type="GO" id="GO:0004645">
    <property type="term" value="F:1,4-alpha-oligoglucan phosphorylase activity"/>
    <property type="evidence" value="ECO:0007669"/>
    <property type="project" value="InterPro"/>
</dbReference>
<keyword evidence="15" id="KW-1185">Reference proteome</keyword>
<accession>A0A1L8TMR8</accession>
<evidence type="ECO:0000256" key="3">
    <source>
        <dbReference type="ARBA" id="ARBA00003877"/>
    </source>
</evidence>
<dbReference type="Gene3D" id="3.40.1030.10">
    <property type="entry name" value="Nucleoside phosphorylase/phosphoribosyltransferase catalytic domain"/>
    <property type="match status" value="1"/>
</dbReference>
<dbReference type="InterPro" id="IPR000053">
    <property type="entry name" value="Thymidine/pyrmidine_PPase"/>
</dbReference>
<dbReference type="SUPFAM" id="SSF47648">
    <property type="entry name" value="Nucleoside phosphorylase/phosphoribosyltransferase N-terminal domain"/>
    <property type="match status" value="1"/>
</dbReference>
<dbReference type="SUPFAM" id="SSF54680">
    <property type="entry name" value="Pyrimidine nucleoside phosphorylase C-terminal domain"/>
    <property type="match status" value="1"/>
</dbReference>
<comment type="catalytic activity">
    <reaction evidence="1">
        <text>2'-deoxyuridine + phosphate = 2-deoxy-alpha-D-ribose 1-phosphate + uracil</text>
        <dbReference type="Rhea" id="RHEA:22824"/>
        <dbReference type="ChEBI" id="CHEBI:16450"/>
        <dbReference type="ChEBI" id="CHEBI:17568"/>
        <dbReference type="ChEBI" id="CHEBI:43474"/>
        <dbReference type="ChEBI" id="CHEBI:57259"/>
        <dbReference type="EC" id="2.4.2.2"/>
    </reaction>
</comment>
<dbReference type="PIRSF" id="PIRSF000478">
    <property type="entry name" value="TP_PyNP"/>
    <property type="match status" value="1"/>
</dbReference>
<evidence type="ECO:0000256" key="7">
    <source>
        <dbReference type="ARBA" id="ARBA00014680"/>
    </source>
</evidence>
<comment type="cofactor">
    <cofactor evidence="2">
        <name>K(+)</name>
        <dbReference type="ChEBI" id="CHEBI:29103"/>
    </cofactor>
</comment>
<evidence type="ECO:0000259" key="13">
    <source>
        <dbReference type="SMART" id="SM00941"/>
    </source>
</evidence>
<dbReference type="NCBIfam" id="TIGR02644">
    <property type="entry name" value="Y_phosphoryl"/>
    <property type="match status" value="1"/>
</dbReference>
<dbReference type="InterPro" id="IPR018090">
    <property type="entry name" value="Pyrmidine_PPas_bac/euk"/>
</dbReference>
<dbReference type="GO" id="GO:0009032">
    <property type="term" value="F:thymidine phosphorylase activity"/>
    <property type="evidence" value="ECO:0007669"/>
    <property type="project" value="TreeGrafter"/>
</dbReference>
<evidence type="ECO:0000256" key="6">
    <source>
        <dbReference type="ARBA" id="ARBA00011889"/>
    </source>
</evidence>
<dbReference type="InterPro" id="IPR035902">
    <property type="entry name" value="Nuc_phospho_transferase"/>
</dbReference>
<keyword evidence="9" id="KW-0808">Transferase</keyword>
<comment type="caution">
    <text evidence="14">The sequence shown here is derived from an EMBL/GenBank/DDBJ whole genome shotgun (WGS) entry which is preliminary data.</text>
</comment>
<protein>
    <recommendedName>
        <fullName evidence="7">Pyrimidine-nucleoside phosphorylase</fullName>
        <ecNumber evidence="6">2.4.2.2</ecNumber>
    </recommendedName>
</protein>
<sequence length="431" mass="46260">MVDLIEKKRDGKALSKEEINFIIEGYTDESIPDYQMSALLMAIFYQDMTDEEISQLTLAMANSGEIIDLSSIEGIKVDKHSTGGVGDTTTIVLAPLVASVGVPVAKMSGRGLGFTGGTLDKFEAIPGFKIELSEQEFIDIVNKSKVAVIGQSGNLAPADKKLYALRDVTATVDSIPLIASSIMSKKIAAGADAIVLDVTTGDGAFMKDIEDAKRLARTMVRIGNLAGRQTMAVISDMSEPLGEAIGNSLEIVEAIDTLKGNGPKDLTEMCYVLGSQMVVLAGKADSLEAARLMLEDALHSGKALEKFREMVKDQGGDESVIDHTEKILTAKYKIELPAKSSGYVTKLVANEIGIAAMTLGAGRKTKEDDIDHAVGIKLHKKVGDQVTEGESLLTIYANTQEVRDVEKLLYENISIGDIPKEPILIHDIITE</sequence>
<feature type="domain" description="Pyrimidine nucleoside phosphorylase C-terminal" evidence="13">
    <location>
        <begin position="343"/>
        <end position="416"/>
    </location>
</feature>
<dbReference type="InterPro" id="IPR000312">
    <property type="entry name" value="Glycosyl_Trfase_fam3"/>
</dbReference>
<comment type="function">
    <text evidence="3">Catalyzes phosphorolysis of the pyrimidine nucleosides uridine, thymidine and 2'-deoxyuridine with the formation of the corresponding pyrimidine base and ribose-1-phosphate.</text>
</comment>
<dbReference type="NCBIfam" id="NF004490">
    <property type="entry name" value="PRK05820.1"/>
    <property type="match status" value="1"/>
</dbReference>
<keyword evidence="8" id="KW-0328">Glycosyltransferase</keyword>
<dbReference type="Gene3D" id="1.20.970.10">
    <property type="entry name" value="Transferase, Pyrimidine Nucleoside Phosphorylase, Chain C"/>
    <property type="match status" value="1"/>
</dbReference>
<proteinExistence type="inferred from homology"/>
<evidence type="ECO:0000256" key="2">
    <source>
        <dbReference type="ARBA" id="ARBA00001958"/>
    </source>
</evidence>
<dbReference type="GO" id="GO:0005829">
    <property type="term" value="C:cytosol"/>
    <property type="evidence" value="ECO:0007669"/>
    <property type="project" value="TreeGrafter"/>
</dbReference>
<reference evidence="14 15" key="1">
    <citation type="submission" date="2014-12" db="EMBL/GenBank/DDBJ databases">
        <title>Draft genome sequences of 29 type strains of Enterococci.</title>
        <authorList>
            <person name="Zhong Z."/>
            <person name="Sun Z."/>
            <person name="Liu W."/>
            <person name="Zhang W."/>
            <person name="Zhang H."/>
        </authorList>
    </citation>
    <scope>NUCLEOTIDE SEQUENCE [LARGE SCALE GENOMIC DNA]</scope>
    <source>
        <strain evidence="14 15">DSM 17122</strain>
    </source>
</reference>
<gene>
    <name evidence="14" type="ORF">RV04_GL002138</name>
</gene>
<dbReference type="FunFam" id="1.20.970.10:FF:000002">
    <property type="entry name" value="Pyrimidine-nucleoside phosphorylase"/>
    <property type="match status" value="1"/>
</dbReference>
<evidence type="ECO:0000256" key="11">
    <source>
        <dbReference type="ARBA" id="ARBA00048453"/>
    </source>
</evidence>
<dbReference type="SUPFAM" id="SSF52418">
    <property type="entry name" value="Nucleoside phosphorylase/phosphoribosyltransferase catalytic domain"/>
    <property type="match status" value="1"/>
</dbReference>
<dbReference type="PANTHER" id="PTHR10515:SF0">
    <property type="entry name" value="THYMIDINE PHOSPHORYLASE"/>
    <property type="match status" value="1"/>
</dbReference>
<evidence type="ECO:0000256" key="9">
    <source>
        <dbReference type="ARBA" id="ARBA00022679"/>
    </source>
</evidence>